<dbReference type="Proteomes" id="UP000277498">
    <property type="component" value="Unassembled WGS sequence"/>
</dbReference>
<keyword evidence="7" id="KW-1185">Reference proteome</keyword>
<dbReference type="SMART" id="SM00382">
    <property type="entry name" value="AAA"/>
    <property type="match status" value="1"/>
</dbReference>
<protein>
    <submittedName>
        <fullName evidence="6">Taurine import ATP-binding protein TauB</fullName>
        <ecNumber evidence="6">3.6.3.36</ecNumber>
    </submittedName>
</protein>
<dbReference type="Gene3D" id="3.40.50.300">
    <property type="entry name" value="P-loop containing nucleotide triphosphate hydrolases"/>
    <property type="match status" value="1"/>
</dbReference>
<evidence type="ECO:0000256" key="4">
    <source>
        <dbReference type="ARBA" id="ARBA00022840"/>
    </source>
</evidence>
<dbReference type="PROSITE" id="PS00211">
    <property type="entry name" value="ABC_TRANSPORTER_1"/>
    <property type="match status" value="1"/>
</dbReference>
<evidence type="ECO:0000313" key="6">
    <source>
        <dbReference type="EMBL" id="VDC20209.1"/>
    </source>
</evidence>
<proteinExistence type="inferred from homology"/>
<dbReference type="GO" id="GO:0005524">
    <property type="term" value="F:ATP binding"/>
    <property type="evidence" value="ECO:0007669"/>
    <property type="project" value="UniProtKB-KW"/>
</dbReference>
<evidence type="ECO:0000256" key="3">
    <source>
        <dbReference type="ARBA" id="ARBA00022741"/>
    </source>
</evidence>
<dbReference type="OrthoDB" id="9802264at2"/>
<keyword evidence="2" id="KW-0813">Transport</keyword>
<keyword evidence="3" id="KW-0547">Nucleotide-binding</keyword>
<dbReference type="EMBL" id="UXAW01000033">
    <property type="protein sequence ID" value="VDC20209.1"/>
    <property type="molecule type" value="Genomic_DNA"/>
</dbReference>
<name>A0A3P5WXL3_9RHOB</name>
<keyword evidence="4 6" id="KW-0067">ATP-binding</keyword>
<dbReference type="PROSITE" id="PS50893">
    <property type="entry name" value="ABC_TRANSPORTER_2"/>
    <property type="match status" value="1"/>
</dbReference>
<reference evidence="6 7" key="1">
    <citation type="submission" date="2018-11" db="EMBL/GenBank/DDBJ databases">
        <authorList>
            <person name="Criscuolo A."/>
        </authorList>
    </citation>
    <scope>NUCLEOTIDE SEQUENCE [LARGE SCALE GENOMIC DNA]</scope>
    <source>
        <strain evidence="6">ACIP111625</strain>
    </source>
</reference>
<dbReference type="InterPro" id="IPR017871">
    <property type="entry name" value="ABC_transporter-like_CS"/>
</dbReference>
<dbReference type="InterPro" id="IPR027417">
    <property type="entry name" value="P-loop_NTPase"/>
</dbReference>
<evidence type="ECO:0000256" key="1">
    <source>
        <dbReference type="ARBA" id="ARBA00005417"/>
    </source>
</evidence>
<dbReference type="InterPro" id="IPR003593">
    <property type="entry name" value="AAA+_ATPase"/>
</dbReference>
<accession>A0A3P5WXL3</accession>
<feature type="domain" description="ABC transporter" evidence="5">
    <location>
        <begin position="2"/>
        <end position="230"/>
    </location>
</feature>
<dbReference type="PANTHER" id="PTHR42788:SF13">
    <property type="entry name" value="ALIPHATIC SULFONATES IMPORT ATP-BINDING PROTEIN SSUB"/>
    <property type="match status" value="1"/>
</dbReference>
<gene>
    <name evidence="6" type="primary">tauB_1</name>
    <name evidence="6" type="ORF">XINFAN_00374</name>
</gene>
<evidence type="ECO:0000256" key="2">
    <source>
        <dbReference type="ARBA" id="ARBA00022448"/>
    </source>
</evidence>
<organism evidence="6 7">
    <name type="scientific">Pseudogemmobacter humi</name>
    <dbReference type="NCBI Taxonomy" id="2483812"/>
    <lineage>
        <taxon>Bacteria</taxon>
        <taxon>Pseudomonadati</taxon>
        <taxon>Pseudomonadota</taxon>
        <taxon>Alphaproteobacteria</taxon>
        <taxon>Rhodobacterales</taxon>
        <taxon>Paracoccaceae</taxon>
        <taxon>Pseudogemmobacter</taxon>
    </lineage>
</organism>
<evidence type="ECO:0000313" key="7">
    <source>
        <dbReference type="Proteomes" id="UP000277498"/>
    </source>
</evidence>
<dbReference type="SUPFAM" id="SSF52540">
    <property type="entry name" value="P-loop containing nucleoside triphosphate hydrolases"/>
    <property type="match status" value="1"/>
</dbReference>
<dbReference type="InterPro" id="IPR003439">
    <property type="entry name" value="ABC_transporter-like_ATP-bd"/>
</dbReference>
<dbReference type="GO" id="GO:0016887">
    <property type="term" value="F:ATP hydrolysis activity"/>
    <property type="evidence" value="ECO:0007669"/>
    <property type="project" value="InterPro"/>
</dbReference>
<keyword evidence="6" id="KW-0378">Hydrolase</keyword>
<dbReference type="EC" id="3.6.3.36" evidence="6"/>
<dbReference type="RefSeq" id="WP_124084810.1">
    <property type="nucleotide sequence ID" value="NZ_UXAW01000033.1"/>
</dbReference>
<comment type="similarity">
    <text evidence="1">Belongs to the ABC transporter superfamily.</text>
</comment>
<dbReference type="AlphaFoldDB" id="A0A3P5WXL3"/>
<dbReference type="PANTHER" id="PTHR42788">
    <property type="entry name" value="TAURINE IMPORT ATP-BINDING PROTEIN-RELATED"/>
    <property type="match status" value="1"/>
</dbReference>
<dbReference type="Pfam" id="PF00005">
    <property type="entry name" value="ABC_tran"/>
    <property type="match status" value="1"/>
</dbReference>
<dbReference type="InterPro" id="IPR050166">
    <property type="entry name" value="ABC_transporter_ATP-bind"/>
</dbReference>
<evidence type="ECO:0000259" key="5">
    <source>
        <dbReference type="PROSITE" id="PS50893"/>
    </source>
</evidence>
<sequence length="244" mass="26342">MLEIRSLTIRDGHREILRDLSLRLPESGVTALIGPSGCGKTSVLKWLAGILPLEAQGTVTLDGAPISTPHPALSYQPQSDALFPWLTVAENAALGLRVAGLSARAARARVAPLFAPFGLAGTEDMFPAQLSGGMRQRAAFLRTIVQDSRFVLLDEPFSALDAVTRLAMQDWLAARLSERPRGVLLVTHDLHEATGLADRILVMAANPGRIIAEIPVPLARESRSETALAPLREHLKSLLMEKAR</sequence>